<dbReference type="EMBL" id="CAJOBD010004950">
    <property type="protein sequence ID" value="CAF4014466.1"/>
    <property type="molecule type" value="Genomic_DNA"/>
</dbReference>
<dbReference type="GO" id="GO:0016887">
    <property type="term" value="F:ATP hydrolysis activity"/>
    <property type="evidence" value="ECO:0007669"/>
    <property type="project" value="InterPro"/>
</dbReference>
<dbReference type="EMBL" id="CAJNOT010004083">
    <property type="protein sequence ID" value="CAF1415130.1"/>
    <property type="molecule type" value="Genomic_DNA"/>
</dbReference>
<evidence type="ECO:0000259" key="3">
    <source>
        <dbReference type="Pfam" id="PF00004"/>
    </source>
</evidence>
<dbReference type="AlphaFoldDB" id="A0A819PW20"/>
<name>A0A819PW20_9BILA</name>
<feature type="domain" description="ATPase AAA-type core" evidence="3">
    <location>
        <begin position="29"/>
        <end position="102"/>
    </location>
</feature>
<gene>
    <name evidence="5" type="ORF">JBS370_LOCUS27034</name>
    <name evidence="4" type="ORF">ZHD862_LOCUS33704</name>
</gene>
<dbReference type="InterPro" id="IPR003959">
    <property type="entry name" value="ATPase_AAA_core"/>
</dbReference>
<dbReference type="PANTHER" id="PTHR23077:SF171">
    <property type="entry name" value="NUCLEAR VALOSIN-CONTAINING PROTEIN-LIKE"/>
    <property type="match status" value="1"/>
</dbReference>
<dbReference type="Proteomes" id="UP000663864">
    <property type="component" value="Unassembled WGS sequence"/>
</dbReference>
<reference evidence="5" key="1">
    <citation type="submission" date="2021-02" db="EMBL/GenBank/DDBJ databases">
        <authorList>
            <person name="Nowell W R."/>
        </authorList>
    </citation>
    <scope>NUCLEOTIDE SEQUENCE</scope>
</reference>
<dbReference type="InterPro" id="IPR027417">
    <property type="entry name" value="P-loop_NTPase"/>
</dbReference>
<dbReference type="GO" id="GO:0005524">
    <property type="term" value="F:ATP binding"/>
    <property type="evidence" value="ECO:0007669"/>
    <property type="project" value="UniProtKB-KW"/>
</dbReference>
<evidence type="ECO:0000313" key="4">
    <source>
        <dbReference type="EMBL" id="CAF1415130.1"/>
    </source>
</evidence>
<accession>A0A819PW20</accession>
<evidence type="ECO:0000256" key="2">
    <source>
        <dbReference type="ARBA" id="ARBA00022840"/>
    </source>
</evidence>
<dbReference type="Proteomes" id="UP000663836">
    <property type="component" value="Unassembled WGS sequence"/>
</dbReference>
<evidence type="ECO:0000313" key="5">
    <source>
        <dbReference type="EMBL" id="CAF4014466.1"/>
    </source>
</evidence>
<dbReference type="Gene3D" id="3.40.50.300">
    <property type="entry name" value="P-loop containing nucleotide triphosphate hydrolases"/>
    <property type="match status" value="1"/>
</dbReference>
<sequence>MAQIMDTVELSLIHPQLFKTIGVKSLRGILLYGPPGTGKTLIARAIANETGASFLLIHGPKIMSKLPDESELYLCKAFEKAKKNAPAIIFIDKLDVIAPNREKTSW</sequence>
<organism evidence="5 6">
    <name type="scientific">Rotaria sordida</name>
    <dbReference type="NCBI Taxonomy" id="392033"/>
    <lineage>
        <taxon>Eukaryota</taxon>
        <taxon>Metazoa</taxon>
        <taxon>Spiralia</taxon>
        <taxon>Gnathifera</taxon>
        <taxon>Rotifera</taxon>
        <taxon>Eurotatoria</taxon>
        <taxon>Bdelloidea</taxon>
        <taxon>Philodinida</taxon>
        <taxon>Philodinidae</taxon>
        <taxon>Rotaria</taxon>
    </lineage>
</organism>
<keyword evidence="2" id="KW-0067">ATP-binding</keyword>
<keyword evidence="1" id="KW-0547">Nucleotide-binding</keyword>
<dbReference type="PANTHER" id="PTHR23077">
    <property type="entry name" value="AAA-FAMILY ATPASE"/>
    <property type="match status" value="1"/>
</dbReference>
<dbReference type="InterPro" id="IPR050168">
    <property type="entry name" value="AAA_ATPase_domain"/>
</dbReference>
<dbReference type="Pfam" id="PF00004">
    <property type="entry name" value="AAA"/>
    <property type="match status" value="1"/>
</dbReference>
<proteinExistence type="predicted"/>
<dbReference type="SUPFAM" id="SSF52540">
    <property type="entry name" value="P-loop containing nucleoside triphosphate hydrolases"/>
    <property type="match status" value="1"/>
</dbReference>
<dbReference type="FunFam" id="3.40.50.300:FF:002861">
    <property type="entry name" value="Cell division control protein 48 homolog E"/>
    <property type="match status" value="1"/>
</dbReference>
<comment type="caution">
    <text evidence="5">The sequence shown here is derived from an EMBL/GenBank/DDBJ whole genome shotgun (WGS) entry which is preliminary data.</text>
</comment>
<evidence type="ECO:0000256" key="1">
    <source>
        <dbReference type="ARBA" id="ARBA00022741"/>
    </source>
</evidence>
<evidence type="ECO:0000313" key="6">
    <source>
        <dbReference type="Proteomes" id="UP000663836"/>
    </source>
</evidence>
<protein>
    <recommendedName>
        <fullName evidence="3">ATPase AAA-type core domain-containing protein</fullName>
    </recommendedName>
</protein>